<dbReference type="EMBL" id="JBHTGQ010000009">
    <property type="protein sequence ID" value="MFC7749070.1"/>
    <property type="molecule type" value="Genomic_DNA"/>
</dbReference>
<dbReference type="PANTHER" id="PTHR11575:SF23">
    <property type="entry name" value="5-NUCLEOTIDASE FAMILY PROTEIN"/>
    <property type="match status" value="1"/>
</dbReference>
<name>A0ABW2V0Q0_9BACL</name>
<evidence type="ECO:0000259" key="3">
    <source>
        <dbReference type="Pfam" id="PF00149"/>
    </source>
</evidence>
<proteinExistence type="inferred from homology"/>
<dbReference type="Pfam" id="PF00149">
    <property type="entry name" value="Metallophos"/>
    <property type="match status" value="1"/>
</dbReference>
<dbReference type="SUPFAM" id="SSF55816">
    <property type="entry name" value="5'-nucleotidase (syn. UDP-sugar hydrolase), C-terminal domain"/>
    <property type="match status" value="1"/>
</dbReference>
<dbReference type="InterPro" id="IPR006146">
    <property type="entry name" value="5'-Nucleotdase_CS"/>
</dbReference>
<dbReference type="RefSeq" id="WP_138789379.1">
    <property type="nucleotide sequence ID" value="NZ_JBHTGQ010000009.1"/>
</dbReference>
<dbReference type="InterPro" id="IPR036907">
    <property type="entry name" value="5'-Nucleotdase_C_sf"/>
</dbReference>
<evidence type="ECO:0000259" key="4">
    <source>
        <dbReference type="Pfam" id="PF02872"/>
    </source>
</evidence>
<keyword evidence="2" id="KW-0547">Nucleotide-binding</keyword>
<dbReference type="Gene3D" id="3.60.21.10">
    <property type="match status" value="1"/>
</dbReference>
<evidence type="ECO:0000256" key="2">
    <source>
        <dbReference type="RuleBase" id="RU362119"/>
    </source>
</evidence>
<comment type="caution">
    <text evidence="5">The sequence shown here is derived from an EMBL/GenBank/DDBJ whole genome shotgun (WGS) entry which is preliminary data.</text>
</comment>
<comment type="similarity">
    <text evidence="2">Belongs to the 5'-nucleotidase family.</text>
</comment>
<dbReference type="InterPro" id="IPR006179">
    <property type="entry name" value="5_nucleotidase/apyrase"/>
</dbReference>
<accession>A0ABW2V0Q0</accession>
<dbReference type="Proteomes" id="UP001596528">
    <property type="component" value="Unassembled WGS sequence"/>
</dbReference>
<evidence type="ECO:0000256" key="1">
    <source>
        <dbReference type="ARBA" id="ARBA00022729"/>
    </source>
</evidence>
<dbReference type="PRINTS" id="PR01607">
    <property type="entry name" value="APYRASEFAMLY"/>
</dbReference>
<dbReference type="PANTHER" id="PTHR11575">
    <property type="entry name" value="5'-NUCLEOTIDASE-RELATED"/>
    <property type="match status" value="1"/>
</dbReference>
<keyword evidence="1" id="KW-0732">Signal</keyword>
<protein>
    <submittedName>
        <fullName evidence="5">Bifunctional metallophosphatase/5'-nucleotidase</fullName>
    </submittedName>
</protein>
<dbReference type="SUPFAM" id="SSF56300">
    <property type="entry name" value="Metallo-dependent phosphatases"/>
    <property type="match status" value="1"/>
</dbReference>
<dbReference type="Pfam" id="PF02872">
    <property type="entry name" value="5_nucleotid_C"/>
    <property type="match status" value="1"/>
</dbReference>
<feature type="domain" description="5'-Nucleotidase C-terminal" evidence="4">
    <location>
        <begin position="293"/>
        <end position="431"/>
    </location>
</feature>
<evidence type="ECO:0000313" key="6">
    <source>
        <dbReference type="Proteomes" id="UP001596528"/>
    </source>
</evidence>
<evidence type="ECO:0000313" key="5">
    <source>
        <dbReference type="EMBL" id="MFC7749070.1"/>
    </source>
</evidence>
<dbReference type="PROSITE" id="PS00785">
    <property type="entry name" value="5_NUCLEOTIDASE_1"/>
    <property type="match status" value="1"/>
</dbReference>
<keyword evidence="2" id="KW-0378">Hydrolase</keyword>
<feature type="domain" description="Calcineurin-like phosphoesterase" evidence="3">
    <location>
        <begin position="10"/>
        <end position="206"/>
    </location>
</feature>
<gene>
    <name evidence="5" type="ORF">ACFQWB_03800</name>
</gene>
<dbReference type="Gene3D" id="3.90.780.10">
    <property type="entry name" value="5'-Nucleotidase, C-terminal domain"/>
    <property type="match status" value="1"/>
</dbReference>
<organism evidence="5 6">
    <name type="scientific">Paenibacillus thermoaerophilus</name>
    <dbReference type="NCBI Taxonomy" id="1215385"/>
    <lineage>
        <taxon>Bacteria</taxon>
        <taxon>Bacillati</taxon>
        <taxon>Bacillota</taxon>
        <taxon>Bacilli</taxon>
        <taxon>Bacillales</taxon>
        <taxon>Paenibacillaceae</taxon>
        <taxon>Paenibacillus</taxon>
    </lineage>
</organism>
<dbReference type="CDD" id="cd00845">
    <property type="entry name" value="MPP_UshA_N_like"/>
    <property type="match status" value="1"/>
</dbReference>
<dbReference type="InterPro" id="IPR008334">
    <property type="entry name" value="5'-Nucleotdase_C"/>
</dbReference>
<dbReference type="InterPro" id="IPR029052">
    <property type="entry name" value="Metallo-depent_PP-like"/>
</dbReference>
<sequence length="489" mass="53477">MTTNEDRLLLIHTNDIHSHFDALPRLAGAVDSLRRRRPPERTLYVDIGDHMDRMRLETEGSRGRVNIELMNRMGVEAAVPGNNEGLTMTPDELAELYGRQASFPVLACNLHAREGETPAWLRRSVVIPKGGLRIGLIGATAAFNDFYELLGWRAEEPLAAISREAAALQGQADLVIVLSHLGIALDERMADTVEGIDVIVGAHTHHLFEEPVLRGGVWMGAAGKFAQHAGWMELQLSPDRSGGRRKIERVLGGVVASSAFGSESWAEEVLARHLAAAEAALGRPFLRLDRNLPASDTMESPLGNLLADGLRRWTGAEIGLVNGGQLLRGLEAGDVSDSMLLKLCPSPINPCRMSIRGRDLLEALEESLLPEFVKLPIRGYGFRGERLGALCVSNMEIRYDPDAEPGSKLLSVKIGGAELRPDATYEVGTIDMFTFSVGYKSLARGTNRRYYLPEFIRDVLKTELQNGAALQQCAVPRWIACARPSAAKP</sequence>
<keyword evidence="6" id="KW-1185">Reference proteome</keyword>
<dbReference type="InterPro" id="IPR004843">
    <property type="entry name" value="Calcineurin-like_PHP"/>
</dbReference>
<reference evidence="6" key="1">
    <citation type="journal article" date="2019" name="Int. J. Syst. Evol. Microbiol.">
        <title>The Global Catalogue of Microorganisms (GCM) 10K type strain sequencing project: providing services to taxonomists for standard genome sequencing and annotation.</title>
        <authorList>
            <consortium name="The Broad Institute Genomics Platform"/>
            <consortium name="The Broad Institute Genome Sequencing Center for Infectious Disease"/>
            <person name="Wu L."/>
            <person name="Ma J."/>
        </authorList>
    </citation>
    <scope>NUCLEOTIDE SEQUENCE [LARGE SCALE GENOMIC DNA]</scope>
    <source>
        <strain evidence="6">JCM 18657</strain>
    </source>
</reference>